<evidence type="ECO:0000313" key="3">
    <source>
        <dbReference type="Proteomes" id="UP001499930"/>
    </source>
</evidence>
<keyword evidence="3" id="KW-1185">Reference proteome</keyword>
<keyword evidence="1" id="KW-0812">Transmembrane</keyword>
<proteinExistence type="predicted"/>
<keyword evidence="1" id="KW-1133">Transmembrane helix</keyword>
<comment type="caution">
    <text evidence="2">The sequence shown here is derived from an EMBL/GenBank/DDBJ whole genome shotgun (WGS) entry which is preliminary data.</text>
</comment>
<feature type="transmembrane region" description="Helical" evidence="1">
    <location>
        <begin position="37"/>
        <end position="62"/>
    </location>
</feature>
<organism evidence="2 3">
    <name type="scientific">Streptosporangium longisporum</name>
    <dbReference type="NCBI Taxonomy" id="46187"/>
    <lineage>
        <taxon>Bacteria</taxon>
        <taxon>Bacillati</taxon>
        <taxon>Actinomycetota</taxon>
        <taxon>Actinomycetes</taxon>
        <taxon>Streptosporangiales</taxon>
        <taxon>Streptosporangiaceae</taxon>
        <taxon>Streptosporangium</taxon>
    </lineage>
</organism>
<dbReference type="Proteomes" id="UP001499930">
    <property type="component" value="Unassembled WGS sequence"/>
</dbReference>
<reference evidence="3" key="1">
    <citation type="journal article" date="2019" name="Int. J. Syst. Evol. Microbiol.">
        <title>The Global Catalogue of Microorganisms (GCM) 10K type strain sequencing project: providing services to taxonomists for standard genome sequencing and annotation.</title>
        <authorList>
            <consortium name="The Broad Institute Genomics Platform"/>
            <consortium name="The Broad Institute Genome Sequencing Center for Infectious Disease"/>
            <person name="Wu L."/>
            <person name="Ma J."/>
        </authorList>
    </citation>
    <scope>NUCLEOTIDE SEQUENCE [LARGE SCALE GENOMIC DNA]</scope>
    <source>
        <strain evidence="3">JCM 3106</strain>
    </source>
</reference>
<name>A0ABP6L3P5_9ACTN</name>
<dbReference type="EMBL" id="BAAAWD010000016">
    <property type="protein sequence ID" value="GAA3027658.1"/>
    <property type="molecule type" value="Genomic_DNA"/>
</dbReference>
<keyword evidence="1" id="KW-0472">Membrane</keyword>
<accession>A0ABP6L3P5</accession>
<gene>
    <name evidence="2" type="ORF">GCM10017559_62420</name>
</gene>
<protein>
    <submittedName>
        <fullName evidence="2">Uncharacterized protein</fullName>
    </submittedName>
</protein>
<sequence>MKAVMAIASAVCVVVLLVLAVGGSVVAVNARFRRRPIWVAYLAVSVAITAAVLAGMVAAASFDPVPAQAPAQAPVPVMEV</sequence>
<evidence type="ECO:0000256" key="1">
    <source>
        <dbReference type="SAM" id="Phobius"/>
    </source>
</evidence>
<evidence type="ECO:0000313" key="2">
    <source>
        <dbReference type="EMBL" id="GAA3027658.1"/>
    </source>
</evidence>